<organism evidence="3 4">
    <name type="scientific">Geodia barretti</name>
    <name type="common">Barrett's horny sponge</name>
    <dbReference type="NCBI Taxonomy" id="519541"/>
    <lineage>
        <taxon>Eukaryota</taxon>
        <taxon>Metazoa</taxon>
        <taxon>Porifera</taxon>
        <taxon>Demospongiae</taxon>
        <taxon>Heteroscleromorpha</taxon>
        <taxon>Tetractinellida</taxon>
        <taxon>Astrophorina</taxon>
        <taxon>Geodiidae</taxon>
        <taxon>Geodia</taxon>
    </lineage>
</organism>
<gene>
    <name evidence="3" type="ORF">GBAR_LOCUS26981</name>
</gene>
<keyword evidence="4" id="KW-1185">Reference proteome</keyword>
<feature type="domain" description="SCP" evidence="2">
    <location>
        <begin position="37"/>
        <end position="97"/>
    </location>
</feature>
<name>A0AA35TJZ6_GEOBA</name>
<feature type="non-terminal residue" evidence="3">
    <location>
        <position position="1"/>
    </location>
</feature>
<dbReference type="Proteomes" id="UP001174909">
    <property type="component" value="Unassembled WGS sequence"/>
</dbReference>
<reference evidence="3" key="1">
    <citation type="submission" date="2023-03" db="EMBL/GenBank/DDBJ databases">
        <authorList>
            <person name="Steffen K."/>
            <person name="Cardenas P."/>
        </authorList>
    </citation>
    <scope>NUCLEOTIDE SEQUENCE</scope>
</reference>
<dbReference type="Pfam" id="PF00188">
    <property type="entry name" value="CAP"/>
    <property type="match status" value="1"/>
</dbReference>
<feature type="chain" id="PRO_5041311728" evidence="1">
    <location>
        <begin position="22"/>
        <end position="99"/>
    </location>
</feature>
<proteinExistence type="predicted"/>
<evidence type="ECO:0000313" key="3">
    <source>
        <dbReference type="EMBL" id="CAI8048978.1"/>
    </source>
</evidence>
<accession>A0AA35TJZ6</accession>
<evidence type="ECO:0000259" key="2">
    <source>
        <dbReference type="Pfam" id="PF00188"/>
    </source>
</evidence>
<dbReference type="AlphaFoldDB" id="A0AA35TJZ6"/>
<dbReference type="EMBL" id="CASHTH010003765">
    <property type="protein sequence ID" value="CAI8048978.1"/>
    <property type="molecule type" value="Genomic_DNA"/>
</dbReference>
<dbReference type="SUPFAM" id="SSF55797">
    <property type="entry name" value="PR-1-like"/>
    <property type="match status" value="1"/>
</dbReference>
<comment type="caution">
    <text evidence="3">The sequence shown here is derived from an EMBL/GenBank/DDBJ whole genome shotgun (WGS) entry which is preliminary data.</text>
</comment>
<protein>
    <submittedName>
        <fullName evidence="3">Venom allergen 5</fullName>
    </submittedName>
</protein>
<sequence length="99" mass="11153">MPEMPASLVCLSVALATIVLATTTSGLLTSNEKKDILRAHNHFRRSVQPLATNMIKLVWDSELARQAQYTSAQCEYMRNEHRHDQSTQYDYVGENIAAT</sequence>
<evidence type="ECO:0000256" key="1">
    <source>
        <dbReference type="SAM" id="SignalP"/>
    </source>
</evidence>
<feature type="signal peptide" evidence="1">
    <location>
        <begin position="1"/>
        <end position="21"/>
    </location>
</feature>
<dbReference type="Gene3D" id="3.40.33.10">
    <property type="entry name" value="CAP"/>
    <property type="match status" value="1"/>
</dbReference>
<evidence type="ECO:0000313" key="4">
    <source>
        <dbReference type="Proteomes" id="UP001174909"/>
    </source>
</evidence>
<keyword evidence="1" id="KW-0732">Signal</keyword>
<dbReference type="CDD" id="cd05380">
    <property type="entry name" value="CAP_euk"/>
    <property type="match status" value="1"/>
</dbReference>
<dbReference type="InterPro" id="IPR035940">
    <property type="entry name" value="CAP_sf"/>
</dbReference>
<dbReference type="InterPro" id="IPR014044">
    <property type="entry name" value="CAP_dom"/>
</dbReference>